<evidence type="ECO:0000256" key="5">
    <source>
        <dbReference type="ARBA" id="ARBA00023012"/>
    </source>
</evidence>
<dbReference type="EC" id="2.7.13.3" evidence="2"/>
<evidence type="ECO:0000313" key="9">
    <source>
        <dbReference type="EMBL" id="OUJ72921.1"/>
    </source>
</evidence>
<dbReference type="SMART" id="SM00086">
    <property type="entry name" value="PAC"/>
    <property type="match status" value="2"/>
</dbReference>
<dbReference type="AlphaFoldDB" id="A0A243WBD8"/>
<dbReference type="SUPFAM" id="SSF55874">
    <property type="entry name" value="ATPase domain of HSP90 chaperone/DNA topoisomerase II/histidine kinase"/>
    <property type="match status" value="1"/>
</dbReference>
<dbReference type="InterPro" id="IPR004358">
    <property type="entry name" value="Sig_transdc_His_kin-like_C"/>
</dbReference>
<dbReference type="Gene3D" id="1.20.5.1930">
    <property type="match status" value="1"/>
</dbReference>
<dbReference type="Pfam" id="PF13426">
    <property type="entry name" value="PAS_9"/>
    <property type="match status" value="1"/>
</dbReference>
<keyword evidence="3" id="KW-0808">Transferase</keyword>
<dbReference type="InterPro" id="IPR001610">
    <property type="entry name" value="PAC"/>
</dbReference>
<protein>
    <recommendedName>
        <fullName evidence="2">histidine kinase</fullName>
        <ecNumber evidence="2">2.7.13.3</ecNumber>
    </recommendedName>
</protein>
<feature type="domain" description="Histidine kinase" evidence="7">
    <location>
        <begin position="580"/>
        <end position="668"/>
    </location>
</feature>
<dbReference type="RefSeq" id="WP_086595216.1">
    <property type="nucleotide sequence ID" value="NZ_MTSE01000008.1"/>
</dbReference>
<dbReference type="SMART" id="SM00387">
    <property type="entry name" value="HATPase_c"/>
    <property type="match status" value="1"/>
</dbReference>
<keyword evidence="10" id="KW-1185">Reference proteome</keyword>
<dbReference type="InterPro" id="IPR035965">
    <property type="entry name" value="PAS-like_dom_sf"/>
</dbReference>
<dbReference type="InterPro" id="IPR036890">
    <property type="entry name" value="HATPase_C_sf"/>
</dbReference>
<feature type="region of interest" description="Disordered" evidence="6">
    <location>
        <begin position="1"/>
        <end position="46"/>
    </location>
</feature>
<dbReference type="GO" id="GO:0000160">
    <property type="term" value="P:phosphorelay signal transduction system"/>
    <property type="evidence" value="ECO:0007669"/>
    <property type="project" value="UniProtKB-KW"/>
</dbReference>
<dbReference type="Gene3D" id="3.30.450.20">
    <property type="entry name" value="PAS domain"/>
    <property type="match status" value="3"/>
</dbReference>
<evidence type="ECO:0000259" key="8">
    <source>
        <dbReference type="PROSITE" id="PS50113"/>
    </source>
</evidence>
<dbReference type="Pfam" id="PF08447">
    <property type="entry name" value="PAS_3"/>
    <property type="match status" value="1"/>
</dbReference>
<evidence type="ECO:0000256" key="3">
    <source>
        <dbReference type="ARBA" id="ARBA00022679"/>
    </source>
</evidence>
<dbReference type="OrthoDB" id="5401121at2"/>
<dbReference type="PANTHER" id="PTHR24421">
    <property type="entry name" value="NITRATE/NITRITE SENSOR PROTEIN NARX-RELATED"/>
    <property type="match status" value="1"/>
</dbReference>
<dbReference type="GO" id="GO:0004673">
    <property type="term" value="F:protein histidine kinase activity"/>
    <property type="evidence" value="ECO:0007669"/>
    <property type="project" value="UniProtKB-EC"/>
</dbReference>
<reference evidence="9 10" key="1">
    <citation type="submission" date="2017-01" db="EMBL/GenBank/DDBJ databases">
        <title>A new Hymenobacter.</title>
        <authorList>
            <person name="Liang Y."/>
            <person name="Feng F."/>
        </authorList>
    </citation>
    <scope>NUCLEOTIDE SEQUENCE [LARGE SCALE GENOMIC DNA]</scope>
    <source>
        <strain evidence="9">MIMBbqt21</strain>
    </source>
</reference>
<dbReference type="InterPro" id="IPR005467">
    <property type="entry name" value="His_kinase_dom"/>
</dbReference>
<dbReference type="Gene3D" id="2.10.70.100">
    <property type="match status" value="1"/>
</dbReference>
<dbReference type="InterPro" id="IPR003594">
    <property type="entry name" value="HATPase_dom"/>
</dbReference>
<dbReference type="InterPro" id="IPR050482">
    <property type="entry name" value="Sensor_HK_TwoCompSys"/>
</dbReference>
<dbReference type="PRINTS" id="PR00344">
    <property type="entry name" value="BCTRLSENSOR"/>
</dbReference>
<dbReference type="InterPro" id="IPR000014">
    <property type="entry name" value="PAS"/>
</dbReference>
<dbReference type="CDD" id="cd00130">
    <property type="entry name" value="PAS"/>
    <property type="match status" value="2"/>
</dbReference>
<dbReference type="EMBL" id="MTSE01000008">
    <property type="protein sequence ID" value="OUJ72921.1"/>
    <property type="molecule type" value="Genomic_DNA"/>
</dbReference>
<name>A0A243WBD8_9BACT</name>
<dbReference type="SMART" id="SM00091">
    <property type="entry name" value="PAS"/>
    <property type="match status" value="3"/>
</dbReference>
<comment type="caution">
    <text evidence="9">The sequence shown here is derived from an EMBL/GenBank/DDBJ whole genome shotgun (WGS) entry which is preliminary data.</text>
</comment>
<sequence>MAESDDTALQNHNQNAEDSLKQLRQRAERRRELATQSTSNRTSEEISQVLQELQTHQIELEMQYEELLQVQSEAQTARIQYEDLYEFAPIGYLLLTSAGVIQQLNLAVTQLLRTVRQRLQKRRFLLFITPNYRDKFLTFWGEVQRSEHRQVCELELQPEVGEPIFVRLEGISLTLPLSQAPLCRLAIIDITQQHKTTQALIASEARFRMLFEQSSDAVVLLQNDRYIDCNAAALRLLGTRHKSDLVGHSFLDNTPERQPNGQRTHELFREAVEQAVVAGSKRYEVSMYRFTGEKIWMEAVLTPIRLDTQPLIHIVWRDISEHKRDVERLRQSEAQLSAALRAGGLGVWRWTLATDALELDERAQLLFQTPPTKHPTFDLIRAVVHPDDLAWVGEKLADILAHHQEFGFQHRLLLPDGTVRYVDASGQVERDAQRQAVRIIGLVHDVTERVRLAEETTRLRLQQQQEVLSAILNTQEEERRRIAEALHNGVGQLLYATKLNLENLTVKSSEQRSVVMELLDEAIRATRTISFELTPRILEDFGLEVGLQEFCKRIPKRNLHVHMQLHGLAQPRPRLLDVAIYRIVQELLNNVIKHAQAQEAFVHVVHENGQVVISVEDDGVGFDSNASSAVSKGIGLAGIRQRVDLLGGTLAIDSRPGRGTIVTIELAL</sequence>
<feature type="compositionally biased region" description="Polar residues" evidence="6">
    <location>
        <begin position="7"/>
        <end position="17"/>
    </location>
</feature>
<evidence type="ECO:0000256" key="4">
    <source>
        <dbReference type="ARBA" id="ARBA00022777"/>
    </source>
</evidence>
<dbReference type="PROSITE" id="PS50109">
    <property type="entry name" value="HIS_KIN"/>
    <property type="match status" value="1"/>
</dbReference>
<feature type="domain" description="PAC" evidence="8">
    <location>
        <begin position="406"/>
        <end position="458"/>
    </location>
</feature>
<dbReference type="NCBIfam" id="TIGR00229">
    <property type="entry name" value="sensory_box"/>
    <property type="match status" value="1"/>
</dbReference>
<dbReference type="CDD" id="cd16917">
    <property type="entry name" value="HATPase_UhpB-NarQ-NarX-like"/>
    <property type="match status" value="1"/>
</dbReference>
<feature type="domain" description="PAC" evidence="8">
    <location>
        <begin position="281"/>
        <end position="331"/>
    </location>
</feature>
<proteinExistence type="predicted"/>
<evidence type="ECO:0000259" key="7">
    <source>
        <dbReference type="PROSITE" id="PS50109"/>
    </source>
</evidence>
<feature type="compositionally biased region" description="Basic and acidic residues" evidence="6">
    <location>
        <begin position="18"/>
        <end position="33"/>
    </location>
</feature>
<dbReference type="Gene3D" id="3.30.565.10">
    <property type="entry name" value="Histidine kinase-like ATPase, C-terminal domain"/>
    <property type="match status" value="1"/>
</dbReference>
<dbReference type="PROSITE" id="PS50113">
    <property type="entry name" value="PAC"/>
    <property type="match status" value="2"/>
</dbReference>
<dbReference type="InterPro" id="IPR000700">
    <property type="entry name" value="PAS-assoc_C"/>
</dbReference>
<keyword evidence="4" id="KW-0418">Kinase</keyword>
<keyword evidence="5" id="KW-0902">Two-component regulatory system</keyword>
<organism evidence="9 10">
    <name type="scientific">Hymenobacter crusticola</name>
    <dbReference type="NCBI Taxonomy" id="1770526"/>
    <lineage>
        <taxon>Bacteria</taxon>
        <taxon>Pseudomonadati</taxon>
        <taxon>Bacteroidota</taxon>
        <taxon>Cytophagia</taxon>
        <taxon>Cytophagales</taxon>
        <taxon>Hymenobacteraceae</taxon>
        <taxon>Hymenobacter</taxon>
    </lineage>
</organism>
<accession>A0A243WBD8</accession>
<feature type="compositionally biased region" description="Polar residues" evidence="6">
    <location>
        <begin position="35"/>
        <end position="46"/>
    </location>
</feature>
<comment type="catalytic activity">
    <reaction evidence="1">
        <text>ATP + protein L-histidine = ADP + protein N-phospho-L-histidine.</text>
        <dbReference type="EC" id="2.7.13.3"/>
    </reaction>
</comment>
<evidence type="ECO:0000256" key="2">
    <source>
        <dbReference type="ARBA" id="ARBA00012438"/>
    </source>
</evidence>
<evidence type="ECO:0000256" key="6">
    <source>
        <dbReference type="SAM" id="MobiDB-lite"/>
    </source>
</evidence>
<evidence type="ECO:0000313" key="10">
    <source>
        <dbReference type="Proteomes" id="UP000194873"/>
    </source>
</evidence>
<gene>
    <name evidence="9" type="ORF">BXP70_16620</name>
</gene>
<evidence type="ECO:0000256" key="1">
    <source>
        <dbReference type="ARBA" id="ARBA00000085"/>
    </source>
</evidence>
<dbReference type="Proteomes" id="UP000194873">
    <property type="component" value="Unassembled WGS sequence"/>
</dbReference>
<dbReference type="InterPro" id="IPR013655">
    <property type="entry name" value="PAS_fold_3"/>
</dbReference>
<dbReference type="SUPFAM" id="SSF55785">
    <property type="entry name" value="PYP-like sensor domain (PAS domain)"/>
    <property type="match status" value="3"/>
</dbReference>
<dbReference type="Pfam" id="PF02518">
    <property type="entry name" value="HATPase_c"/>
    <property type="match status" value="1"/>
</dbReference>